<organism evidence="3 4">
    <name type="scientific">Luteipulveratus mongoliensis</name>
    <dbReference type="NCBI Taxonomy" id="571913"/>
    <lineage>
        <taxon>Bacteria</taxon>
        <taxon>Bacillati</taxon>
        <taxon>Actinomycetota</taxon>
        <taxon>Actinomycetes</taxon>
        <taxon>Micrococcales</taxon>
        <taxon>Dermacoccaceae</taxon>
        <taxon>Luteipulveratus</taxon>
    </lineage>
</organism>
<dbReference type="AlphaFoldDB" id="A0A0K1JLN5"/>
<evidence type="ECO:0000313" key="4">
    <source>
        <dbReference type="Proteomes" id="UP000066480"/>
    </source>
</evidence>
<name>A0A0K1JLN5_9MICO</name>
<keyword evidence="4" id="KW-1185">Reference proteome</keyword>
<reference evidence="3 4" key="1">
    <citation type="submission" date="2015-03" db="EMBL/GenBank/DDBJ databases">
        <title>Luteipulveratus halotolerans sp. nov., a novel actinobacterium (Dermacoccaceae) from Sarawak, Malaysia.</title>
        <authorList>
            <person name="Juboi H."/>
            <person name="Basik A."/>
            <person name="Shamsul S.S."/>
            <person name="Arnold P."/>
            <person name="Schmitt E.K."/>
            <person name="Sanglier J.-J."/>
            <person name="Yeo T."/>
        </authorList>
    </citation>
    <scope>NUCLEOTIDE SEQUENCE [LARGE SCALE GENOMIC DNA]</scope>
    <source>
        <strain evidence="3 4">MN07-A0370</strain>
    </source>
</reference>
<feature type="domain" description="DUF4185" evidence="2">
    <location>
        <begin position="65"/>
        <end position="373"/>
    </location>
</feature>
<dbReference type="PATRIC" id="fig|571913.6.peg.4114"/>
<feature type="compositionally biased region" description="Low complexity" evidence="1">
    <location>
        <begin position="33"/>
        <end position="50"/>
    </location>
</feature>
<dbReference type="RefSeq" id="WP_052594463.1">
    <property type="nucleotide sequence ID" value="NZ_CP011112.1"/>
</dbReference>
<protein>
    <recommendedName>
        <fullName evidence="2">DUF4185 domain-containing protein</fullName>
    </recommendedName>
</protein>
<dbReference type="Pfam" id="PF13810">
    <property type="entry name" value="DUF4185"/>
    <property type="match status" value="1"/>
</dbReference>
<dbReference type="STRING" id="571913.VV02_20295"/>
<evidence type="ECO:0000313" key="3">
    <source>
        <dbReference type="EMBL" id="AKU17634.1"/>
    </source>
</evidence>
<evidence type="ECO:0000256" key="1">
    <source>
        <dbReference type="SAM" id="MobiDB-lite"/>
    </source>
</evidence>
<proteinExistence type="predicted"/>
<dbReference type="InterPro" id="IPR025442">
    <property type="entry name" value="DUF4185"/>
</dbReference>
<dbReference type="InterPro" id="IPR006311">
    <property type="entry name" value="TAT_signal"/>
</dbReference>
<sequence length="381" mass="41760">MSDKKTLAQLGVSSRRAVLKGVTGAAAATALAGATARSASASRPTGMRMGPGPGIATRLQDLTGNAQTGRFGARYTDLGIPVRCPDGSMLFVGGDTWDGEHIFQGTWSCPVGLRSGSQDINNLTIDSCVGGAHVRQLVDEPHNPVPGGNTTAIPTDVFRVGNSLYMHLMRGLIYQAHHTDFWRSDDNGETWQFLCKWDDVNQYNGAFQQKTYAIADNNTAYVLSSRFNRDLVSDLILHRVPLDRLGDPSAYQPWGYNGGWGWGNPPSSVAQPRKWGELCFRAMDGKYGFSFFDAGDGIIKLQVIPVPEGDLFNTFQQPLILPGPQNVPDTANLVRNPYGGWIVPGSTFNDFHIIVSQWVQNPGPTDEYHFMHYRIDGIWNP</sequence>
<dbReference type="KEGG" id="lmoi:VV02_20295"/>
<dbReference type="OrthoDB" id="4789771at2"/>
<feature type="region of interest" description="Disordered" evidence="1">
    <location>
        <begin position="33"/>
        <end position="55"/>
    </location>
</feature>
<accession>A0A0K1JLN5</accession>
<evidence type="ECO:0000259" key="2">
    <source>
        <dbReference type="Pfam" id="PF13810"/>
    </source>
</evidence>
<dbReference type="PROSITE" id="PS51318">
    <property type="entry name" value="TAT"/>
    <property type="match status" value="1"/>
</dbReference>
<dbReference type="EMBL" id="CP011112">
    <property type="protein sequence ID" value="AKU17634.1"/>
    <property type="molecule type" value="Genomic_DNA"/>
</dbReference>
<gene>
    <name evidence="3" type="ORF">VV02_20295</name>
</gene>
<dbReference type="Proteomes" id="UP000066480">
    <property type="component" value="Chromosome"/>
</dbReference>